<dbReference type="RefSeq" id="WP_134763732.1">
    <property type="nucleotide sequence ID" value="NZ_SOZD01000007.1"/>
</dbReference>
<organism evidence="13 14">
    <name type="scientific">Jiella endophytica</name>
    <dbReference type="NCBI Taxonomy" id="2558362"/>
    <lineage>
        <taxon>Bacteria</taxon>
        <taxon>Pseudomonadati</taxon>
        <taxon>Pseudomonadota</taxon>
        <taxon>Alphaproteobacteria</taxon>
        <taxon>Hyphomicrobiales</taxon>
        <taxon>Aurantimonadaceae</taxon>
        <taxon>Jiella</taxon>
    </lineage>
</organism>
<evidence type="ECO:0000256" key="1">
    <source>
        <dbReference type="ARBA" id="ARBA00004651"/>
    </source>
</evidence>
<comment type="caution">
    <text evidence="13">The sequence shown here is derived from an EMBL/GenBank/DDBJ whole genome shotgun (WGS) entry which is preliminary data.</text>
</comment>
<keyword evidence="7 13" id="KW-0067">ATP-binding</keyword>
<keyword evidence="6" id="KW-0547">Nucleotide-binding</keyword>
<evidence type="ECO:0000256" key="2">
    <source>
        <dbReference type="ARBA" id="ARBA00005417"/>
    </source>
</evidence>
<dbReference type="PROSITE" id="PS00211">
    <property type="entry name" value="ABC_TRANSPORTER_1"/>
    <property type="match status" value="1"/>
</dbReference>
<dbReference type="Proteomes" id="UP000298179">
    <property type="component" value="Unassembled WGS sequence"/>
</dbReference>
<evidence type="ECO:0000256" key="4">
    <source>
        <dbReference type="ARBA" id="ARBA00022475"/>
    </source>
</evidence>
<accession>A0A4Y8RCP5</accession>
<protein>
    <submittedName>
        <fullName evidence="13">ATP-binding cassette domain-containing protein</fullName>
    </submittedName>
</protein>
<evidence type="ECO:0000256" key="6">
    <source>
        <dbReference type="ARBA" id="ARBA00022741"/>
    </source>
</evidence>
<dbReference type="SMART" id="SM00382">
    <property type="entry name" value="AAA"/>
    <property type="match status" value="2"/>
</dbReference>
<evidence type="ECO:0000256" key="10">
    <source>
        <dbReference type="ARBA" id="ARBA00023136"/>
    </source>
</evidence>
<feature type="transmembrane region" description="Helical" evidence="11">
    <location>
        <begin position="86"/>
        <end position="107"/>
    </location>
</feature>
<dbReference type="AlphaFoldDB" id="A0A4Y8RCP5"/>
<proteinExistence type="inferred from homology"/>
<evidence type="ECO:0000256" key="7">
    <source>
        <dbReference type="ARBA" id="ARBA00022840"/>
    </source>
</evidence>
<keyword evidence="3" id="KW-0813">Transport</keyword>
<evidence type="ECO:0000256" key="3">
    <source>
        <dbReference type="ARBA" id="ARBA00022448"/>
    </source>
</evidence>
<dbReference type="PANTHER" id="PTHR43820:SF4">
    <property type="entry name" value="HIGH-AFFINITY BRANCHED-CHAIN AMINO ACID TRANSPORT ATP-BINDING PROTEIN LIVF"/>
    <property type="match status" value="1"/>
</dbReference>
<feature type="domain" description="ABC transporter" evidence="12">
    <location>
        <begin position="609"/>
        <end position="834"/>
    </location>
</feature>
<dbReference type="PROSITE" id="PS50893">
    <property type="entry name" value="ABC_TRANSPORTER_2"/>
    <property type="match status" value="2"/>
</dbReference>
<dbReference type="Pfam" id="PF12399">
    <property type="entry name" value="BCA_ABC_TP_C"/>
    <property type="match status" value="1"/>
</dbReference>
<gene>
    <name evidence="13" type="ORF">E3C22_20405</name>
</gene>
<evidence type="ECO:0000256" key="9">
    <source>
        <dbReference type="ARBA" id="ARBA00022989"/>
    </source>
</evidence>
<keyword evidence="8" id="KW-0029">Amino-acid transport</keyword>
<keyword evidence="4" id="KW-1003">Cell membrane</keyword>
<keyword evidence="9 11" id="KW-1133">Transmembrane helix</keyword>
<keyword evidence="5 11" id="KW-0812">Transmembrane</keyword>
<dbReference type="GO" id="GO:0016887">
    <property type="term" value="F:ATP hydrolysis activity"/>
    <property type="evidence" value="ECO:0007669"/>
    <property type="project" value="InterPro"/>
</dbReference>
<dbReference type="PANTHER" id="PTHR43820">
    <property type="entry name" value="HIGH-AFFINITY BRANCHED-CHAIN AMINO ACID TRANSPORT ATP-BINDING PROTEIN LIVF"/>
    <property type="match status" value="1"/>
</dbReference>
<dbReference type="GO" id="GO:0015658">
    <property type="term" value="F:branched-chain amino acid transmembrane transporter activity"/>
    <property type="evidence" value="ECO:0007669"/>
    <property type="project" value="InterPro"/>
</dbReference>
<dbReference type="EMBL" id="SOZD01000007">
    <property type="protein sequence ID" value="TFF19135.1"/>
    <property type="molecule type" value="Genomic_DNA"/>
</dbReference>
<feature type="transmembrane region" description="Helical" evidence="11">
    <location>
        <begin position="279"/>
        <end position="298"/>
    </location>
</feature>
<feature type="transmembrane region" description="Helical" evidence="11">
    <location>
        <begin position="41"/>
        <end position="74"/>
    </location>
</feature>
<evidence type="ECO:0000256" key="11">
    <source>
        <dbReference type="SAM" id="Phobius"/>
    </source>
</evidence>
<dbReference type="Pfam" id="PF00005">
    <property type="entry name" value="ABC_tran"/>
    <property type="match status" value="2"/>
</dbReference>
<feature type="transmembrane region" description="Helical" evidence="11">
    <location>
        <begin position="113"/>
        <end position="133"/>
    </location>
</feature>
<dbReference type="CDD" id="cd03219">
    <property type="entry name" value="ABC_Mj1267_LivG_branched"/>
    <property type="match status" value="1"/>
</dbReference>
<dbReference type="CDD" id="cd03224">
    <property type="entry name" value="ABC_TM1139_LivF_branched"/>
    <property type="match status" value="1"/>
</dbReference>
<dbReference type="GO" id="GO:0005886">
    <property type="term" value="C:plasma membrane"/>
    <property type="evidence" value="ECO:0007669"/>
    <property type="project" value="UniProtKB-SubCell"/>
</dbReference>
<dbReference type="Gene3D" id="3.40.50.300">
    <property type="entry name" value="P-loop containing nucleotide triphosphate hydrolases"/>
    <property type="match status" value="2"/>
</dbReference>
<name>A0A4Y8RCP5_9HYPH</name>
<comment type="subcellular location">
    <subcellularLocation>
        <location evidence="1">Cell membrane</location>
        <topology evidence="1">Multi-pass membrane protein</topology>
    </subcellularLocation>
</comment>
<dbReference type="InterPro" id="IPR032823">
    <property type="entry name" value="BCA_ABC_TP_C"/>
</dbReference>
<reference evidence="13 14" key="1">
    <citation type="submission" date="2019-03" db="EMBL/GenBank/DDBJ databases">
        <title>Jiella endophytica sp. nov., a novel endophytic bacterium isolated from root of Ficus microcarpa Linn. f.</title>
        <authorList>
            <person name="Tuo L."/>
        </authorList>
    </citation>
    <scope>NUCLEOTIDE SEQUENCE [LARGE SCALE GENOMIC DNA]</scope>
    <source>
        <strain evidence="13 14">CBS5Q-3</strain>
    </source>
</reference>
<feature type="domain" description="ABC transporter" evidence="12">
    <location>
        <begin position="343"/>
        <end position="584"/>
    </location>
</feature>
<dbReference type="SUPFAM" id="SSF52540">
    <property type="entry name" value="P-loop containing nucleoside triphosphate hydrolases"/>
    <property type="match status" value="2"/>
</dbReference>
<dbReference type="InterPro" id="IPR001851">
    <property type="entry name" value="ABC_transp_permease"/>
</dbReference>
<dbReference type="OrthoDB" id="9805029at2"/>
<dbReference type="GO" id="GO:0015807">
    <property type="term" value="P:L-amino acid transport"/>
    <property type="evidence" value="ECO:0007669"/>
    <property type="project" value="TreeGrafter"/>
</dbReference>
<evidence type="ECO:0000259" key="12">
    <source>
        <dbReference type="PROSITE" id="PS50893"/>
    </source>
</evidence>
<dbReference type="GO" id="GO:0005524">
    <property type="term" value="F:ATP binding"/>
    <property type="evidence" value="ECO:0007669"/>
    <property type="project" value="UniProtKB-KW"/>
</dbReference>
<feature type="transmembrane region" description="Helical" evidence="11">
    <location>
        <begin position="244"/>
        <end position="267"/>
    </location>
</feature>
<dbReference type="InterPro" id="IPR052156">
    <property type="entry name" value="BCAA_Transport_ATP-bd_LivF"/>
</dbReference>
<evidence type="ECO:0000256" key="5">
    <source>
        <dbReference type="ARBA" id="ARBA00022692"/>
    </source>
</evidence>
<dbReference type="InterPro" id="IPR003439">
    <property type="entry name" value="ABC_transporter-like_ATP-bd"/>
</dbReference>
<comment type="similarity">
    <text evidence="2">Belongs to the ABC transporter superfamily.</text>
</comment>
<dbReference type="CDD" id="cd06581">
    <property type="entry name" value="TM_PBP1_LivM_like"/>
    <property type="match status" value="1"/>
</dbReference>
<dbReference type="InterPro" id="IPR043428">
    <property type="entry name" value="LivM-like"/>
</dbReference>
<evidence type="ECO:0000313" key="14">
    <source>
        <dbReference type="Proteomes" id="UP000298179"/>
    </source>
</evidence>
<dbReference type="InterPro" id="IPR027417">
    <property type="entry name" value="P-loop_NTPase"/>
</dbReference>
<dbReference type="InterPro" id="IPR017871">
    <property type="entry name" value="ABC_transporter-like_CS"/>
</dbReference>
<evidence type="ECO:0000256" key="8">
    <source>
        <dbReference type="ARBA" id="ARBA00022970"/>
    </source>
</evidence>
<keyword evidence="10 11" id="KW-0472">Membrane</keyword>
<sequence length="836" mass="90073">MKMPAVLKHPVLVSTLVLLALSLFTLWEGDAITYTTKITIYVLYAMGVNLMIGYIGLVPFGASVFFGCASYAVAISLFGPVVNNEIVALLFAAAFSLVAAVLLGAVILHRTGVYFALITLALSQVGYEVAFQWTDLTGGENGIQGVPRPLFTDALSFHWFTVALVILLIAGMWRLAHIPFGRTMQAVRDNEQRAMTLGYNTFAIKWIGFAIGATIVGIAGGLLALLLQGAYADNMNWQRAGDPVLMAALGGVHHFLGPLWGAITFLLLEEQLSVITDNWWLYFAPIIIIFAILSPEGMQGIFLKLFKRDHWTLTRNTVPPMPSSIQPFTARTGESREAGAAVLEVRKLSKSFGSIVTQKDISLAFHERTLHSVIGPNGAGKTTFFNLLTGLQRPDGGQILFRGKDITALSTHKRARLGIARSFQIISVFPNLTAFENVRMAVQAGRKGTIAFWRDAHSDAAICEETWSILDAVGLLDRASRPCTELPHGEIRLLEIAVTLAGKAEILLLDEPLAGLGESDRIVVSDLIKKLSTTHPVVLIEHDIDRVIAMSDRITVLHEGRLIADGEPARVARDPAVIEAYMGSGSSETVPAGSAKAASTDRTAAEPLLELKDVSAGYGGGTVLEGVDMVIRENQVVALLGRNGVGKTTTLKTIMGTIHPKRGQILFGGRDIGNLRPDLINRAGISIVPEGRRLFPNLTVNENLALAARSGGASLEEIHDLFPRLRVLTRSKAQNLSGGERQMVAIARALMVPSQLILLDEPYEGLAPAVVAEVKAAVRTISTRSSLLIVEHHADEVIALADWVYVLVNGKVAFDGASDELAGNPTLKDQLLGIAA</sequence>
<dbReference type="Pfam" id="PF02653">
    <property type="entry name" value="BPD_transp_2"/>
    <property type="match status" value="1"/>
</dbReference>
<evidence type="ECO:0000313" key="13">
    <source>
        <dbReference type="EMBL" id="TFF19135.1"/>
    </source>
</evidence>
<feature type="transmembrane region" description="Helical" evidence="11">
    <location>
        <begin position="154"/>
        <end position="176"/>
    </location>
</feature>
<feature type="transmembrane region" description="Helical" evidence="11">
    <location>
        <begin position="206"/>
        <end position="232"/>
    </location>
</feature>
<keyword evidence="14" id="KW-1185">Reference proteome</keyword>
<dbReference type="InterPro" id="IPR003593">
    <property type="entry name" value="AAA+_ATPase"/>
</dbReference>